<accession>A0A8I2AGS6</accession>
<name>A0A8I2AGS6_9GAMM</name>
<evidence type="ECO:0000259" key="1">
    <source>
        <dbReference type="Pfam" id="PF13132"/>
    </source>
</evidence>
<dbReference type="Proteomes" id="UP000674270">
    <property type="component" value="Unassembled WGS sequence"/>
</dbReference>
<dbReference type="AlphaFoldDB" id="A0A8I2AGS6"/>
<dbReference type="InterPro" id="IPR025030">
    <property type="entry name" value="DUF3950"/>
</dbReference>
<proteinExistence type="predicted"/>
<protein>
    <submittedName>
        <fullName evidence="2">DUF3950 domain-containing protein</fullName>
    </submittedName>
</protein>
<dbReference type="EMBL" id="JAGKLY010000004">
    <property type="protein sequence ID" value="MBQ0268960.1"/>
    <property type="molecule type" value="Genomic_DNA"/>
</dbReference>
<comment type="caution">
    <text evidence="2">The sequence shown here is derived from an EMBL/GenBank/DDBJ whole genome shotgun (WGS) entry which is preliminary data.</text>
</comment>
<evidence type="ECO:0000313" key="3">
    <source>
        <dbReference type="Proteomes" id="UP000674270"/>
    </source>
</evidence>
<organism evidence="2 3">
    <name type="scientific">Providencia huaxiensis</name>
    <dbReference type="NCBI Taxonomy" id="2027290"/>
    <lineage>
        <taxon>Bacteria</taxon>
        <taxon>Pseudomonadati</taxon>
        <taxon>Pseudomonadota</taxon>
        <taxon>Gammaproteobacteria</taxon>
        <taxon>Enterobacterales</taxon>
        <taxon>Morganellaceae</taxon>
        <taxon>Providencia</taxon>
    </lineage>
</organism>
<reference evidence="2" key="1">
    <citation type="submission" date="2021-03" db="EMBL/GenBank/DDBJ databases">
        <authorList>
            <person name="Stanton E."/>
        </authorList>
    </citation>
    <scope>NUCLEOTIDE SEQUENCE</scope>
    <source>
        <strain evidence="2">2020EL-00113</strain>
    </source>
</reference>
<dbReference type="NCBIfam" id="NF041551">
    <property type="entry name" value="YlcI_YnfO_N"/>
    <property type="match status" value="1"/>
</dbReference>
<gene>
    <name evidence="2" type="ORF">J7T18_11690</name>
</gene>
<feature type="domain" description="DUF3950" evidence="1">
    <location>
        <begin position="26"/>
        <end position="50"/>
    </location>
</feature>
<dbReference type="Pfam" id="PF13132">
    <property type="entry name" value="DUF3950"/>
    <property type="match status" value="1"/>
</dbReference>
<sequence length="60" mass="7058">MQDKKEKKAFNRSRSTMKMIRFEDDLLEQINSVIGDEPFSAWVKTACRNELERLGVKPKN</sequence>
<evidence type="ECO:0000313" key="2">
    <source>
        <dbReference type="EMBL" id="MBQ0268960.1"/>
    </source>
</evidence>